<name>A0A8S5SSE5_9CAUD</name>
<protein>
    <submittedName>
        <fullName evidence="1">Uncharacterized protein</fullName>
    </submittedName>
</protein>
<dbReference type="EMBL" id="BK032659">
    <property type="protein sequence ID" value="DAF53615.1"/>
    <property type="molecule type" value="Genomic_DNA"/>
</dbReference>
<proteinExistence type="predicted"/>
<evidence type="ECO:0000313" key="1">
    <source>
        <dbReference type="EMBL" id="DAF53615.1"/>
    </source>
</evidence>
<organism evidence="1">
    <name type="scientific">Siphoviridae sp. ctfM019</name>
    <dbReference type="NCBI Taxonomy" id="2827908"/>
    <lineage>
        <taxon>Viruses</taxon>
        <taxon>Duplodnaviria</taxon>
        <taxon>Heunggongvirae</taxon>
        <taxon>Uroviricota</taxon>
        <taxon>Caudoviricetes</taxon>
    </lineage>
</organism>
<sequence>MKPKKYPYSGAVKAKKTNQEDKLGLVAFPNIAIRKDLLKHIYTVTRYHDGCTIIYFKIPKFFGVYEEQKAKVNLSYEETIKILNSY</sequence>
<reference evidence="1" key="1">
    <citation type="journal article" date="2021" name="Proc. Natl. Acad. Sci. U.S.A.">
        <title>A Catalog of Tens of Thousands of Viruses from Human Metagenomes Reveals Hidden Associations with Chronic Diseases.</title>
        <authorList>
            <person name="Tisza M.J."/>
            <person name="Buck C.B."/>
        </authorList>
    </citation>
    <scope>NUCLEOTIDE SEQUENCE</scope>
    <source>
        <strain evidence="1">CtfM019</strain>
    </source>
</reference>
<accession>A0A8S5SSE5</accession>